<feature type="transmembrane region" description="Helical" evidence="7">
    <location>
        <begin position="7"/>
        <end position="27"/>
    </location>
</feature>
<keyword evidence="10" id="KW-1185">Reference proteome</keyword>
<keyword evidence="2 7" id="KW-0813">Transport</keyword>
<comment type="subcellular location">
    <subcellularLocation>
        <location evidence="1 7">Cell membrane</location>
        <topology evidence="1 7">Multi-pass membrane protein</topology>
    </subcellularLocation>
</comment>
<reference evidence="9 10" key="1">
    <citation type="submission" date="2018-05" db="EMBL/GenBank/DDBJ databases">
        <title>Genomic Encyclopedia of Type Strains, Phase IV (KMG-IV): sequencing the most valuable type-strain genomes for metagenomic binning, comparative biology and taxonomic classification.</title>
        <authorList>
            <person name="Goeker M."/>
        </authorList>
    </citation>
    <scope>NUCLEOTIDE SEQUENCE [LARGE SCALE GENOMIC DNA]</scope>
    <source>
        <strain evidence="9 10">DSM 24906</strain>
    </source>
</reference>
<dbReference type="InterPro" id="IPR035906">
    <property type="entry name" value="MetI-like_sf"/>
</dbReference>
<evidence type="ECO:0000256" key="7">
    <source>
        <dbReference type="RuleBase" id="RU363032"/>
    </source>
</evidence>
<feature type="transmembrane region" description="Helical" evidence="7">
    <location>
        <begin position="124"/>
        <end position="143"/>
    </location>
</feature>
<name>A0AA45C4X5_9BACT</name>
<keyword evidence="6 7" id="KW-0472">Membrane</keyword>
<evidence type="ECO:0000256" key="3">
    <source>
        <dbReference type="ARBA" id="ARBA00022475"/>
    </source>
</evidence>
<feature type="transmembrane region" description="Helical" evidence="7">
    <location>
        <begin position="270"/>
        <end position="292"/>
    </location>
</feature>
<dbReference type="Proteomes" id="UP000245921">
    <property type="component" value="Unassembled WGS sequence"/>
</dbReference>
<dbReference type="PROSITE" id="PS50928">
    <property type="entry name" value="ABC_TM1"/>
    <property type="match status" value="1"/>
</dbReference>
<dbReference type="SUPFAM" id="SSF161098">
    <property type="entry name" value="MetI-like"/>
    <property type="match status" value="1"/>
</dbReference>
<feature type="transmembrane region" description="Helical" evidence="7">
    <location>
        <begin position="312"/>
        <end position="338"/>
    </location>
</feature>
<dbReference type="Pfam" id="PF00528">
    <property type="entry name" value="BPD_transp_1"/>
    <property type="match status" value="1"/>
</dbReference>
<dbReference type="CDD" id="cd06261">
    <property type="entry name" value="TM_PBP2"/>
    <property type="match status" value="1"/>
</dbReference>
<feature type="domain" description="ABC transmembrane type-1" evidence="8">
    <location>
        <begin position="120"/>
        <end position="335"/>
    </location>
</feature>
<accession>A0AA45C4X5</accession>
<dbReference type="GO" id="GO:0055085">
    <property type="term" value="P:transmembrane transport"/>
    <property type="evidence" value="ECO:0007669"/>
    <property type="project" value="InterPro"/>
</dbReference>
<comment type="caution">
    <text evidence="9">The sequence shown here is derived from an EMBL/GenBank/DDBJ whole genome shotgun (WGS) entry which is preliminary data.</text>
</comment>
<dbReference type="AlphaFoldDB" id="A0AA45C4X5"/>
<protein>
    <submittedName>
        <fullName evidence="9">Peptide/nickel transport system permease protein</fullName>
    </submittedName>
</protein>
<sequence>MYWKYVIKRIIAGIIMFIILMFTYSALFNKVMEETTMGTINEQIRMEVKSLSENNPKFDASSFVKNRKEYYIKLYGLDKSYIERVFNNTWKTIRFDFGQATNITSSSGEKDVTKIVLEALPRTIVLFTLSQVIILIIALLIGLKKAQKPSGKFDRTTSVITMIVFGMPKWWVGMMFIMLFSYGLKIFPSGGMHRVPPPETSFGLFLDYLHHLALPVITYVIVGFWGVSFIVRNIVLGTLQEDYIMAARARGIGENSVLYRHTMRTAAPPIITMVVLSILASFGGSLIFEGIFSWPGMGNLYLIANQQNDIPVLMGNLAFTTGIYIIGLVILDLIYGFLDPRIKVGG</sequence>
<evidence type="ECO:0000259" key="8">
    <source>
        <dbReference type="PROSITE" id="PS50928"/>
    </source>
</evidence>
<dbReference type="PANTHER" id="PTHR30465:SF45">
    <property type="entry name" value="BINDING-PROTEIN-DEPENDENT TRANSPORT SYSTEMS INNER MEMBRANE COMPONENT"/>
    <property type="match status" value="1"/>
</dbReference>
<feature type="transmembrane region" description="Helical" evidence="7">
    <location>
        <begin position="170"/>
        <end position="188"/>
    </location>
</feature>
<dbReference type="Gene3D" id="1.10.3720.10">
    <property type="entry name" value="MetI-like"/>
    <property type="match status" value="1"/>
</dbReference>
<dbReference type="EMBL" id="QGGI01000024">
    <property type="protein sequence ID" value="PWJ87417.1"/>
    <property type="molecule type" value="Genomic_DNA"/>
</dbReference>
<dbReference type="PANTHER" id="PTHR30465">
    <property type="entry name" value="INNER MEMBRANE ABC TRANSPORTER"/>
    <property type="match status" value="1"/>
</dbReference>
<proteinExistence type="inferred from homology"/>
<comment type="similarity">
    <text evidence="7">Belongs to the binding-protein-dependent transport system permease family.</text>
</comment>
<dbReference type="RefSeq" id="WP_109606312.1">
    <property type="nucleotide sequence ID" value="NZ_JAMHJO010000008.1"/>
</dbReference>
<keyword evidence="5 7" id="KW-1133">Transmembrane helix</keyword>
<evidence type="ECO:0000256" key="2">
    <source>
        <dbReference type="ARBA" id="ARBA00022448"/>
    </source>
</evidence>
<evidence type="ECO:0000313" key="10">
    <source>
        <dbReference type="Proteomes" id="UP000245921"/>
    </source>
</evidence>
<gene>
    <name evidence="9" type="ORF">C7380_12428</name>
</gene>
<evidence type="ECO:0000256" key="6">
    <source>
        <dbReference type="ARBA" id="ARBA00023136"/>
    </source>
</evidence>
<feature type="transmembrane region" description="Helical" evidence="7">
    <location>
        <begin position="208"/>
        <end position="231"/>
    </location>
</feature>
<dbReference type="GO" id="GO:0005886">
    <property type="term" value="C:plasma membrane"/>
    <property type="evidence" value="ECO:0007669"/>
    <property type="project" value="UniProtKB-SubCell"/>
</dbReference>
<organism evidence="9 10">
    <name type="scientific">Oceanotoga teriensis</name>
    <dbReference type="NCBI Taxonomy" id="515440"/>
    <lineage>
        <taxon>Bacteria</taxon>
        <taxon>Thermotogati</taxon>
        <taxon>Thermotogota</taxon>
        <taxon>Thermotogae</taxon>
        <taxon>Petrotogales</taxon>
        <taxon>Petrotogaceae</taxon>
        <taxon>Oceanotoga</taxon>
    </lineage>
</organism>
<evidence type="ECO:0000256" key="4">
    <source>
        <dbReference type="ARBA" id="ARBA00022692"/>
    </source>
</evidence>
<keyword evidence="3" id="KW-1003">Cell membrane</keyword>
<evidence type="ECO:0000313" key="9">
    <source>
        <dbReference type="EMBL" id="PWJ87417.1"/>
    </source>
</evidence>
<dbReference type="InterPro" id="IPR000515">
    <property type="entry name" value="MetI-like"/>
</dbReference>
<evidence type="ECO:0000256" key="1">
    <source>
        <dbReference type="ARBA" id="ARBA00004651"/>
    </source>
</evidence>
<keyword evidence="4 7" id="KW-0812">Transmembrane</keyword>
<evidence type="ECO:0000256" key="5">
    <source>
        <dbReference type="ARBA" id="ARBA00022989"/>
    </source>
</evidence>